<evidence type="ECO:0000256" key="5">
    <source>
        <dbReference type="SAM" id="MobiDB-lite"/>
    </source>
</evidence>
<keyword evidence="2 4" id="KW-0863">Zinc-finger</keyword>
<dbReference type="GO" id="GO:1990837">
    <property type="term" value="F:sequence-specific double-stranded DNA binding"/>
    <property type="evidence" value="ECO:0007669"/>
    <property type="project" value="TreeGrafter"/>
</dbReference>
<evidence type="ECO:0000259" key="6">
    <source>
        <dbReference type="PROSITE" id="PS50808"/>
    </source>
</evidence>
<dbReference type="Pfam" id="PF02892">
    <property type="entry name" value="zf-BED"/>
    <property type="match status" value="1"/>
</dbReference>
<dbReference type="GO" id="GO:0005634">
    <property type="term" value="C:nucleus"/>
    <property type="evidence" value="ECO:0007669"/>
    <property type="project" value="TreeGrafter"/>
</dbReference>
<dbReference type="AlphaFoldDB" id="A0A8T0TPQ9"/>
<feature type="domain" description="BED-type" evidence="6">
    <location>
        <begin position="16"/>
        <end position="77"/>
    </location>
</feature>
<organism evidence="7 8">
    <name type="scientific">Panicum virgatum</name>
    <name type="common">Blackwell switchgrass</name>
    <dbReference type="NCBI Taxonomy" id="38727"/>
    <lineage>
        <taxon>Eukaryota</taxon>
        <taxon>Viridiplantae</taxon>
        <taxon>Streptophyta</taxon>
        <taxon>Embryophyta</taxon>
        <taxon>Tracheophyta</taxon>
        <taxon>Spermatophyta</taxon>
        <taxon>Magnoliopsida</taxon>
        <taxon>Liliopsida</taxon>
        <taxon>Poales</taxon>
        <taxon>Poaceae</taxon>
        <taxon>PACMAD clade</taxon>
        <taxon>Panicoideae</taxon>
        <taxon>Panicodae</taxon>
        <taxon>Paniceae</taxon>
        <taxon>Panicinae</taxon>
        <taxon>Panicum</taxon>
        <taxon>Panicum sect. Hiantes</taxon>
    </lineage>
</organism>
<gene>
    <name evidence="7" type="ORF">PVAP13_4KG309925</name>
</gene>
<reference evidence="7" key="1">
    <citation type="submission" date="2020-05" db="EMBL/GenBank/DDBJ databases">
        <title>WGS assembly of Panicum virgatum.</title>
        <authorList>
            <person name="Lovell J.T."/>
            <person name="Jenkins J."/>
            <person name="Shu S."/>
            <person name="Juenger T.E."/>
            <person name="Schmutz J."/>
        </authorList>
    </citation>
    <scope>NUCLEOTIDE SEQUENCE</scope>
    <source>
        <strain evidence="7">AP13</strain>
    </source>
</reference>
<dbReference type="InterPro" id="IPR053031">
    <property type="entry name" value="Cuticle_assoc_protein"/>
</dbReference>
<evidence type="ECO:0000256" key="2">
    <source>
        <dbReference type="ARBA" id="ARBA00022771"/>
    </source>
</evidence>
<dbReference type="SUPFAM" id="SSF57667">
    <property type="entry name" value="beta-beta-alpha zinc fingers"/>
    <property type="match status" value="1"/>
</dbReference>
<proteinExistence type="predicted"/>
<protein>
    <recommendedName>
        <fullName evidence="6">BED-type domain-containing protein</fullName>
    </recommendedName>
</protein>
<dbReference type="SMART" id="SM00614">
    <property type="entry name" value="ZnF_BED"/>
    <property type="match status" value="1"/>
</dbReference>
<accession>A0A8T0TPQ9</accession>
<evidence type="ECO:0000256" key="3">
    <source>
        <dbReference type="ARBA" id="ARBA00022833"/>
    </source>
</evidence>
<feature type="compositionally biased region" description="Pro residues" evidence="5">
    <location>
        <begin position="85"/>
        <end position="94"/>
    </location>
</feature>
<dbReference type="InterPro" id="IPR003656">
    <property type="entry name" value="Znf_BED"/>
</dbReference>
<feature type="region of interest" description="Disordered" evidence="5">
    <location>
        <begin position="67"/>
        <end position="99"/>
    </location>
</feature>
<dbReference type="GO" id="GO:0006357">
    <property type="term" value="P:regulation of transcription by RNA polymerase II"/>
    <property type="evidence" value="ECO:0007669"/>
    <property type="project" value="TreeGrafter"/>
</dbReference>
<dbReference type="InterPro" id="IPR036236">
    <property type="entry name" value="Znf_C2H2_sf"/>
</dbReference>
<keyword evidence="1" id="KW-0479">Metal-binding</keyword>
<keyword evidence="3" id="KW-0862">Zinc</keyword>
<dbReference type="Proteomes" id="UP000823388">
    <property type="component" value="Chromosome 4K"/>
</dbReference>
<evidence type="ECO:0000256" key="1">
    <source>
        <dbReference type="ARBA" id="ARBA00022723"/>
    </source>
</evidence>
<evidence type="ECO:0000313" key="8">
    <source>
        <dbReference type="Proteomes" id="UP000823388"/>
    </source>
</evidence>
<evidence type="ECO:0000256" key="4">
    <source>
        <dbReference type="PROSITE-ProRule" id="PRU00027"/>
    </source>
</evidence>
<dbReference type="PROSITE" id="PS50808">
    <property type="entry name" value="ZF_BED"/>
    <property type="match status" value="1"/>
</dbReference>
<comment type="caution">
    <text evidence="7">The sequence shown here is derived from an EMBL/GenBank/DDBJ whole genome shotgun (WGS) entry which is preliminary data.</text>
</comment>
<sequence length="358" mass="39208">MAENMEGREVPGAVTGRRSEVWNHFDVFTDRDGNVRATCKRCHSSLGADTKNGTRHLKRHLESVICTRQQQRRPGSSAIGRPGDEPPVPPPPTNCAPSETSLQAAYPAQLGSSGWSSNNQEECVAELAPMVAFHGYPSSIVEDECFRRFASALNPRFQMPSRAAVESVCAGRAVDAMRQLRATLAACSGRISLVADTTETGKGRALYMACQFIDGEWGLHKRTLQVFRVMRFPPYGHSALLGAEDVCLNVPEVIQKQFTVPGPSDKLEEAARRWGLGGRLFSVAWGGVGSSSRRAWSTRISSTGSERRRLTLSSLLLRRTASPTPATCWSWTRSARRCWKRSASDSKRLVSGPSKGCI</sequence>
<name>A0A8T0TPQ9_PANVG</name>
<dbReference type="EMBL" id="CM029043">
    <property type="protein sequence ID" value="KAG2612840.1"/>
    <property type="molecule type" value="Genomic_DNA"/>
</dbReference>
<dbReference type="GO" id="GO:0008270">
    <property type="term" value="F:zinc ion binding"/>
    <property type="evidence" value="ECO:0007669"/>
    <property type="project" value="UniProtKB-KW"/>
</dbReference>
<dbReference type="PANTHER" id="PTHR34396">
    <property type="entry name" value="OS03G0264950 PROTEIN-RELATED"/>
    <property type="match status" value="1"/>
</dbReference>
<dbReference type="PANTHER" id="PTHR34396:SF25">
    <property type="entry name" value="BOUNDARY ELEMENT ASSOCIATED FACTOR"/>
    <property type="match status" value="1"/>
</dbReference>
<keyword evidence="8" id="KW-1185">Reference proteome</keyword>
<evidence type="ECO:0000313" key="7">
    <source>
        <dbReference type="EMBL" id="KAG2612840.1"/>
    </source>
</evidence>